<evidence type="ECO:0000313" key="1">
    <source>
        <dbReference type="EMBL" id="VAV97013.1"/>
    </source>
</evidence>
<reference evidence="1" key="1">
    <citation type="submission" date="2018-06" db="EMBL/GenBank/DDBJ databases">
        <authorList>
            <person name="Zhirakovskaya E."/>
        </authorList>
    </citation>
    <scope>NUCLEOTIDE SEQUENCE</scope>
</reference>
<accession>A0A3B0SKW0</accession>
<gene>
    <name evidence="1" type="ORF">MNBD_ACTINO01-2031</name>
</gene>
<dbReference type="SUPFAM" id="SSF50800">
    <property type="entry name" value="PK beta-barrel domain-like"/>
    <property type="match status" value="1"/>
</dbReference>
<protein>
    <recommendedName>
        <fullName evidence="2">MOSC domain-containing protein</fullName>
    </recommendedName>
</protein>
<evidence type="ECO:0008006" key="2">
    <source>
        <dbReference type="Google" id="ProtNLM"/>
    </source>
</evidence>
<dbReference type="AlphaFoldDB" id="A0A3B0SKW0"/>
<dbReference type="InterPro" id="IPR011037">
    <property type="entry name" value="Pyrv_Knase-like_insert_dom_sf"/>
</dbReference>
<organism evidence="1">
    <name type="scientific">hydrothermal vent metagenome</name>
    <dbReference type="NCBI Taxonomy" id="652676"/>
    <lineage>
        <taxon>unclassified sequences</taxon>
        <taxon>metagenomes</taxon>
        <taxon>ecological metagenomes</taxon>
    </lineage>
</organism>
<name>A0A3B0SKW0_9ZZZZ</name>
<proteinExistence type="predicted"/>
<dbReference type="EMBL" id="UOEI01000196">
    <property type="protein sequence ID" value="VAV97013.1"/>
    <property type="molecule type" value="Genomic_DNA"/>
</dbReference>
<sequence length="196" mass="20848">MPKGELIGEIVRLQVQRFPIKAKGSGYDPSGIQEVTKASVDAWGMVGWHEGAWIVDAHHKAHPARRGGGRRPLTIGFTAHYQAMADRFGTAPLGIAGENLIVDGSTLTLADLGEGLVIVAADGTELLLERPRVAAPCLEFTSFMLGLDHVGSLDEIEGPLNDLHDGRRGFIVAADHASAPVELSVGDEVFHVTSGR</sequence>